<evidence type="ECO:0000256" key="1">
    <source>
        <dbReference type="SAM" id="Phobius"/>
    </source>
</evidence>
<gene>
    <name evidence="2" type="ordered locus">PCC8801_0183</name>
</gene>
<proteinExistence type="predicted"/>
<dbReference type="AlphaFoldDB" id="B7K1Y0"/>
<accession>B7K1Y0</accession>
<reference evidence="3" key="1">
    <citation type="journal article" date="2011" name="MBio">
        <title>Novel metabolic attributes of the genus Cyanothece, comprising a group of unicellular nitrogen-fixing Cyanobacteria.</title>
        <authorList>
            <person name="Bandyopadhyay A."/>
            <person name="Elvitigala T."/>
            <person name="Welsh E."/>
            <person name="Stockel J."/>
            <person name="Liberton M."/>
            <person name="Min H."/>
            <person name="Sherman L.A."/>
            <person name="Pakrasi H.B."/>
        </authorList>
    </citation>
    <scope>NUCLEOTIDE SEQUENCE [LARGE SCALE GENOMIC DNA]</scope>
    <source>
        <strain evidence="3">PCC 8801</strain>
    </source>
</reference>
<dbReference type="eggNOG" id="ENOG503345Y">
    <property type="taxonomic scope" value="Bacteria"/>
</dbReference>
<feature type="transmembrane region" description="Helical" evidence="1">
    <location>
        <begin position="79"/>
        <end position="102"/>
    </location>
</feature>
<dbReference type="OrthoDB" id="425192at2"/>
<dbReference type="Proteomes" id="UP000008204">
    <property type="component" value="Chromosome"/>
</dbReference>
<organism evidence="2 3">
    <name type="scientific">Rippkaea orientalis (strain PCC 8801 / RF-1)</name>
    <name type="common">Cyanothece sp. (strain PCC 8801)</name>
    <dbReference type="NCBI Taxonomy" id="41431"/>
    <lineage>
        <taxon>Bacteria</taxon>
        <taxon>Bacillati</taxon>
        <taxon>Cyanobacteriota</taxon>
        <taxon>Cyanophyceae</taxon>
        <taxon>Oscillatoriophycideae</taxon>
        <taxon>Chroococcales</taxon>
        <taxon>Aphanothecaceae</taxon>
        <taxon>Rippkaea</taxon>
        <taxon>Rippkaea orientalis</taxon>
    </lineage>
</organism>
<keyword evidence="3" id="KW-1185">Reference proteome</keyword>
<evidence type="ECO:0000313" key="3">
    <source>
        <dbReference type="Proteomes" id="UP000008204"/>
    </source>
</evidence>
<keyword evidence="1" id="KW-0812">Transmembrane</keyword>
<dbReference type="HOGENOM" id="CLU_133778_0_0_3"/>
<feature type="transmembrane region" description="Helical" evidence="1">
    <location>
        <begin position="17"/>
        <end position="37"/>
    </location>
</feature>
<dbReference type="STRING" id="41431.PCC8801_0183"/>
<dbReference type="RefSeq" id="WP_012593564.1">
    <property type="nucleotide sequence ID" value="NC_011726.1"/>
</dbReference>
<sequence>MDNNDPLKERKLEKLQLIIYLIPIVGWIPSAWTLFRRQATNEQLSVSRLSVRLTLIWAIAYGLLWFGSLQTSEFLSLRLLYLNTLATSGYIIACLGLIIRVWQQKK</sequence>
<dbReference type="EMBL" id="CP001287">
    <property type="protein sequence ID" value="ACK64287.1"/>
    <property type="molecule type" value="Genomic_DNA"/>
</dbReference>
<keyword evidence="1" id="KW-0472">Membrane</keyword>
<evidence type="ECO:0000313" key="2">
    <source>
        <dbReference type="EMBL" id="ACK64287.1"/>
    </source>
</evidence>
<name>B7K1Y0_RIPO1</name>
<dbReference type="KEGG" id="cyp:PCC8801_0183"/>
<keyword evidence="1" id="KW-1133">Transmembrane helix</keyword>
<feature type="transmembrane region" description="Helical" evidence="1">
    <location>
        <begin position="49"/>
        <end position="67"/>
    </location>
</feature>
<protein>
    <submittedName>
        <fullName evidence="2">Uncharacterized protein</fullName>
    </submittedName>
</protein>